<proteinExistence type="predicted"/>
<dbReference type="RefSeq" id="XP_053024675.1">
    <property type="nucleotide sequence ID" value="XM_053160730.1"/>
</dbReference>
<feature type="compositionally biased region" description="Low complexity" evidence="1">
    <location>
        <begin position="75"/>
        <end position="89"/>
    </location>
</feature>
<evidence type="ECO:0000313" key="2">
    <source>
        <dbReference type="EMBL" id="WAQ89120.1"/>
    </source>
</evidence>
<evidence type="ECO:0000256" key="1">
    <source>
        <dbReference type="SAM" id="MobiDB-lite"/>
    </source>
</evidence>
<accession>A0ABY7CZA6</accession>
<name>A0ABY7CZA6_9BASI</name>
<evidence type="ECO:0000313" key="3">
    <source>
        <dbReference type="Proteomes" id="UP001164743"/>
    </source>
</evidence>
<dbReference type="EMBL" id="CP110430">
    <property type="protein sequence ID" value="WAQ89120.1"/>
    <property type="molecule type" value="Genomic_DNA"/>
</dbReference>
<gene>
    <name evidence="2" type="ORF">PtA15_10A544</name>
</gene>
<dbReference type="GeneID" id="77801625"/>
<sequence>MRRAVLCRSLETVGPTFGFSPPNRNPKSHVDEHHHRVGVSAYLNTSNPSVLHLIKLDQAHSFFVFQTKIQSLHISRQASQDSSSSLGSRYRPTGYRFEL</sequence>
<feature type="region of interest" description="Disordered" evidence="1">
    <location>
        <begin position="75"/>
        <end position="99"/>
    </location>
</feature>
<dbReference type="Proteomes" id="UP001164743">
    <property type="component" value="Chromosome 10A"/>
</dbReference>
<protein>
    <submittedName>
        <fullName evidence="2">Uncharacterized protein</fullName>
    </submittedName>
</protein>
<organism evidence="2 3">
    <name type="scientific">Puccinia triticina</name>
    <dbReference type="NCBI Taxonomy" id="208348"/>
    <lineage>
        <taxon>Eukaryota</taxon>
        <taxon>Fungi</taxon>
        <taxon>Dikarya</taxon>
        <taxon>Basidiomycota</taxon>
        <taxon>Pucciniomycotina</taxon>
        <taxon>Pucciniomycetes</taxon>
        <taxon>Pucciniales</taxon>
        <taxon>Pucciniaceae</taxon>
        <taxon>Puccinia</taxon>
    </lineage>
</organism>
<reference evidence="2" key="1">
    <citation type="submission" date="2022-10" db="EMBL/GenBank/DDBJ databases">
        <title>Puccinia triticina Genome sequencing and assembly.</title>
        <authorList>
            <person name="Li C."/>
        </authorList>
    </citation>
    <scope>NUCLEOTIDE SEQUENCE</scope>
    <source>
        <strain evidence="2">Pt15</strain>
    </source>
</reference>
<keyword evidence="3" id="KW-1185">Reference proteome</keyword>